<feature type="compositionally biased region" description="Basic and acidic residues" evidence="1">
    <location>
        <begin position="706"/>
        <end position="715"/>
    </location>
</feature>
<feature type="region of interest" description="Disordered" evidence="1">
    <location>
        <begin position="2960"/>
        <end position="3005"/>
    </location>
</feature>
<feature type="region of interest" description="Disordered" evidence="1">
    <location>
        <begin position="2687"/>
        <end position="2805"/>
    </location>
</feature>
<feature type="compositionally biased region" description="Acidic residues" evidence="1">
    <location>
        <begin position="4176"/>
        <end position="4185"/>
    </location>
</feature>
<feature type="compositionally biased region" description="Basic and acidic residues" evidence="1">
    <location>
        <begin position="2029"/>
        <end position="2042"/>
    </location>
</feature>
<feature type="compositionally biased region" description="Acidic residues" evidence="1">
    <location>
        <begin position="2053"/>
        <end position="2064"/>
    </location>
</feature>
<feature type="compositionally biased region" description="Basic and acidic residues" evidence="1">
    <location>
        <begin position="2709"/>
        <end position="2734"/>
    </location>
</feature>
<dbReference type="PANTHER" id="PTHR17695">
    <property type="entry name" value="SMALL SUBUNIT PROCESSOME COMPONENT 20 HOMOLOG"/>
    <property type="match status" value="1"/>
</dbReference>
<sequence length="4583" mass="493443">MSSAALKEKRFRFSRFADRLAAIDVDVTHVSEANIVLDESADIHETKFASALVQWRRNGTQDFSELSLELRPLCQSMPALLFHMPKILDILIQYLWKENCQALEPVLDLIAVLAKDALTEFSVHLPRVFGELVKKLDSREPQLLENIFRCFSYIFRFMCKYMIASYEKYLSLYAPLLAHPVGHVRQFAAESWAFLLRKMNDKTALRKIEPLFAVFPERPIDEHARLAEGIGAALFESVRSVQNSFSPARLSGTVAFAVDDIAASCEVEEAEGGMEDQQTQKKRHDTKMTVSVRGARLFAVFSFLLRCRHHCSRTDSPGHSELLPLLRKRHKGIMKSLKSAVLVGTKREAGEIRVLCETAVLFCELWSAWIWHTPRLRGGVEDVLRAAVPPLCQTLSSPELIDAAFHGRKEKGGEDERSLQVPLQHFFLVAFKTLSMLWRGVPRSTAIMHASGEGCGLLDALEGFVSGLETLKGVHVRAEGGNFLRDVLSGAVRALTSPTAVSNFFEIGGNRLARVAAVRAAALHERHEEGLVELKTSEAKVPLRLWRAAASAAQLWALLAVPIEEIGGSGGDQWVSSLIASLDHETGEEWGGLVGGGGGAGGPGWTGVLKEIRDCLTFEQEWAEKHRKDLTRTGGSFLSDSSARCFALLSVLAASLPDARDAAERHQERRRSEEATRERAARAYSVKVRGTDGVPLSRKDRKRLRKEAEKQREEAYDSDDSEEEDEEERGKRDEEMRKEEEEEERKALRGKVPRREKPLMPSSPTRSMPQRQTEGNLTHSSSWVSAHPQEATSCLKAVAGLASQFLALLDGLAATDPPGVNPGGCSEEAQKGAVERRRREMTEVAAVCGKAVRVLFSLALSLVTSSNAPTGHTRSEELIWKALPPPSKSPSPKFGGLAKEVLGYDERARGAGAEESLSLALWVAAAAEACCRHPNQQPLFGALGHAALIAELAPPGLSAFEGISRVLTSGATALRLGPLLVAACASSSSPHRQAAVDLLRRMSSVEAARILIEAPLSSLCVFKDFDGGAPRPADPRHLASALTARRAEDAELESESAAATLTESSGELLTLADDLLNTPNELTFEKAKSQTIQRLGLQLSVCIRIAAPLCSPPPSPSSATGSHSVSGSRGGVPLMVAAAVAVLHAQTTEKFLPLWQASVEALGSVLSPLNSSAENSSENSVSQASLSLLADVERLHVLLLAHATEEVTLRMSLRALAARDEIDEASAQGDGRALKAASAAAVVRTAKRRQQAAMYSEGLREKRRKKQQNALQPSRRSLVEAASASSAAGAGKQKAKKGKGTPSSTEKKPRFETDDSAANEEETEHAAEEEDEYHPGEFSVSPLLLDIDNLSEGAWTSRTQAPDFPSGGSESHARSLLETAVEEATDSDSTDALTRHKWTLKMMAASAASWAERLTSVRKDPGEMPVESVRAAWWGIFFLLRWLSGLLMMDSEGLPGASSDEDLGSLCGKGQLNLGGRGSLPDRIADALRAVTSLGPFKKLVSAMTQQQGGQIRGVDKQNVYPVLGGLDGWNLLELSEGQEAAIGSIASVRKLGALCTRVVEECSHRLMGSSSAKLQELALEVLLKNSHVSSAVAPYQKELSGLCSDREFKHTLLKFSLDPDQGRVDSRHRDVVSPLVIRLLFAKLPGTRGGVAAAQASKRASIFAFFGKLPDVELSLLVSCMLGPLFAVEAESIERSDRDHTTRARVGEFAKDRAFAAFFREHWGKASERALALRGGKEDGHGWGWQVVNEGQSVPKFEWDMGGGFVGSLTISQALAAGAEGAEGDGVRRQVSRLLGFLVALEDVCQQVGSRIFPLSEFLAQILVASLVVVSHHFEERIGTDRAGVSGEEEGEGGDVEMEAAGDTGEGIAHDGSADATGQPEGGDQSGGGETISGNLRKKGKEGSNLRFVLRSALGRLSQLLSSFPANPVWPVVLRPAASTLQTAIERASKTSNTSAALQLVCQWTELPPLFHLFQSILPGALPALFSVPSAGAVLARVTSGLDAGPAAAAAVEAALRLSNGGASDEGETLRTARKYREAKKERRRKRKSLEDDSGAESEEEPESVYPGRVAQSLEEGGGGEDSVLLDEDEEAKWNDLTADLLELDSQAKVRKAMRTRKEAGLRVLLPQVDILLGSVGKLIAGRVRGGRLAAVHQQRKNRGGKKVDTSLVTVPELRLLASVASSCQTRETACRLIPLLCASLPPNPSGNTKIAVDANEAARMQLTLAAIQQIVAALAKTCGETGGFAPSVAPAVRMAEFLDRDTDQTVELSILLDSLVATLWLYLSGTQDLGCRDSLCGTILVVEATLGGVIDPLGLLAESQKKHKDKWRAAFDLETSQSRAWRIASAHLLCALNQLTASVSLQPDFDAHVETLTVLVDLQKHRKIKGKEEKEGKGDALPVGCLDPLVRHCLFALSVAEIDLGVRQVALQALCAVVRRLLSSSDEKQTGVSSYEVESERLCSLLFSVMIPAIRRGIARPEEAVQRSALQFLSFAIRTLGPNISRFEKGEGRERDRLLHCDLLPLLKEVDVIGKGKSESAEAEAEGVLGREDMFGFTPASDEGGDLFGELLHLQRHRKSRALVLLSKAGREGKLEKTTIAHFCFPLATHALLQGRVRKELYDNALAEVAITCLGDCTRGSSWGVALSQVRKLVTYLGKHSAREKPLVRAVCRMVSNFEFKLADAAVTSATPAEGSTAVRSGTAAVGVKHSSADEVMKRVEEADEEGRQEREREEREGDEEDDGGLVRESKEETIEGEGGEDGGEEPGDEGQQGEDEEVKDLADGEGTGRGDRGSDPSSETERIQKSIKTRLVPLLRRLLLDRSTALSPSEEAASKGGKPMGGRGGKSKTKQAEEGGTIRPAVVGVLLQVLRYLPSRQFHGELPKLVRTLCASLRSRDVHHRTAARQALCQVAFSLRPPYLPWLLSELCTQLTKGFQLPVRVAVTHALLRVLFDPDAAGELGGIEGTGGSGGKKKIKSQQHRERLLGKQTETSGEGQPEREGGAGATNDASVCIDRAIPHILPIVLEELDRVNDPDRPEQEGDASGSAKKSSTVPEASKVRGGEIMFLVGCAVTPVAAMRDLVKFLYGLLTGSAYERQDAGASRSAAFSTRFLNRVRELSHRAVLGLEKNPFFAKEPVLKLRLATRLVALSAHLISTAGLRARAAAHQRASQAQVSSGTAGLGFLSTGGAAGASFFEGVQKRRLALLHRLEAEERDFLKTVEGVDEAVASELQEEVLESLPQSFVNAPVVASARDLAGKKGGKAKPEQKDTGNGGDSQASGGRLNPDAPMKSNVYESTVDVGPQSTTISQPRKEQQMLVQPGAATGRGVEQVIRRATGFDPKSRASVIGSAGLRLLLHSLRMHKQRISEDNQRALSSVVDESERGGEGTGEGTADASEDASCMDILESVGSRLVVCFCSDQNELFGWGARCLLWMQPYSVQSLETQSQRIALNVLRILEIASGGSATVVETARARGSSTAANTHRELVPVCTKLLAALLVRPSSSVWFDAAMVKAHHVDEDTIDKDGNWALKGRGTAGGALERFYAKEREEKRVAREKKFKEEATTGKKTFQEALLAQVSTSLDDRRLQDSALHLFRRVILAKQKQEGLTDASAATEMYKIADRVGELLVISSEPQITSLCGNIYVDFVLKFPMTPKVQTLRVAQLVKNLGFKEETGRRSVLNCLHHLVMRCEASVFAERFAGLVFLRLATRLADESDATAKKMLHVLLKAVLAALDEGERGKLIDLLFRWKDKKFALRVALVELGGLLLEFYADAFAAKTNKANNLFSRLVVAVRDCLRTGADASKGEKERGDHLSATVESEVDFFSSPSVPKKKTEKTGGEEGAPARGREEPVGGGLEVPAAEWRLSYAAAKFLEKSCRVGAVSVLDGLVPIGESHPDFLDAIRERAEGSGEGSSGHQSGGELDPECGTAAAELWRYVCVHGTGHSHPWVRVASARAVGLVIGSTDSRRLVSRRGPPLSVVDLRLPSVPAVGLGARHLELWKKKERERDGGYAFLRVLDRQSSAGSGKTEGAPVNDWPIAQLLKGGMTALSSAECEGSLAVAGMLVRTLLGSCLLSLNNSWVMGGWNESDETGAEAEEEAEGLADMEREGGEEQKGGRLASVSAFVTGENEMDGGEDEEKSSEEEEEKGTETNHEEDGGEEEEEGVGEKRRHGSASDEEDEEEYEGGNGHAQIGGGDDDDDDEDDEDEEDEGNEELEELRGADAAAILGPSAEIDLDALSRGPSASGGVEKPSFSVSLLEKTVVEDQGDLEGGEEEEDLDMGNSQLPADTRAMSNTSGVRSLPPEAQSRSSRRTGAGTSLVFFPSARVSTVRAPSEAGGARGEGRVSSSGEYQSGGSTARFDSADCMRLSRVGWVIARLSHAGREFLGRAPDCAGRICTIANFFGALVREIPPSLLLEGGVKKRDSHGSSSAASGASSSPSGDVERNYLYAIMNFSLRAAFLKSEHETAELTGDAANARSLQALTPRKRVALVAHSGQQLLELLEGVFSNAGMGEVYLKTLAAVRMKVAAQKRERKKTRLILAAKDPMLSAQLKERKRVKKKDVKKGKGAKGAKGRGKGGRFT</sequence>
<feature type="region of interest" description="Disordered" evidence="1">
    <location>
        <begin position="4333"/>
        <end position="4357"/>
    </location>
</feature>
<gene>
    <name evidence="4" type="ORF">Cvel_4470</name>
</gene>
<feature type="region of interest" description="Disordered" evidence="1">
    <location>
        <begin position="3822"/>
        <end position="3855"/>
    </location>
</feature>
<dbReference type="GO" id="GO:0030686">
    <property type="term" value="C:90S preribosome"/>
    <property type="evidence" value="ECO:0007669"/>
    <property type="project" value="TreeGrafter"/>
</dbReference>
<feature type="region of interest" description="Disordered" evidence="1">
    <location>
        <begin position="3253"/>
        <end position="3321"/>
    </location>
</feature>
<feature type="compositionally biased region" description="Polar residues" evidence="1">
    <location>
        <begin position="4283"/>
        <end position="4299"/>
    </location>
</feature>
<feature type="compositionally biased region" description="Basic and acidic residues" evidence="1">
    <location>
        <begin position="661"/>
        <end position="681"/>
    </location>
</feature>
<dbReference type="VEuPathDB" id="CryptoDB:Cvel_4470"/>
<feature type="compositionally biased region" description="Acidic residues" evidence="1">
    <location>
        <begin position="716"/>
        <end position="727"/>
    </location>
</feature>
<feature type="region of interest" description="Disordered" evidence="1">
    <location>
        <begin position="1253"/>
        <end position="1335"/>
    </location>
</feature>
<feature type="region of interest" description="Disordered" evidence="1">
    <location>
        <begin position="2825"/>
        <end position="2854"/>
    </location>
</feature>
<feature type="compositionally biased region" description="Gly residues" evidence="1">
    <location>
        <begin position="1881"/>
        <end position="1892"/>
    </location>
</feature>
<feature type="compositionally biased region" description="Gly residues" evidence="1">
    <location>
        <begin position="4186"/>
        <end position="4195"/>
    </location>
</feature>
<feature type="region of interest" description="Disordered" evidence="1">
    <location>
        <begin position="3028"/>
        <end position="3054"/>
    </location>
</feature>
<feature type="domain" description="U3 small nucleolar RNA-associated protein 20" evidence="3">
    <location>
        <begin position="2851"/>
        <end position="3139"/>
    </location>
</feature>
<feature type="compositionally biased region" description="Acidic residues" evidence="1">
    <location>
        <begin position="4196"/>
        <end position="4217"/>
    </location>
</feature>
<evidence type="ECO:0000256" key="1">
    <source>
        <dbReference type="SAM" id="MobiDB-lite"/>
    </source>
</evidence>
<dbReference type="InterPro" id="IPR016024">
    <property type="entry name" value="ARM-type_fold"/>
</dbReference>
<feature type="compositionally biased region" description="Acidic residues" evidence="1">
    <location>
        <begin position="1314"/>
        <end position="1332"/>
    </location>
</feature>
<feature type="domain" description="U3 small nucleolar RNA-associated protein 20 N-terminal" evidence="2">
    <location>
        <begin position="1561"/>
        <end position="1692"/>
    </location>
</feature>
<feature type="compositionally biased region" description="Polar residues" evidence="1">
    <location>
        <begin position="762"/>
        <end position="779"/>
    </location>
</feature>
<feature type="compositionally biased region" description="Basic and acidic residues" evidence="1">
    <location>
        <begin position="2743"/>
        <end position="2752"/>
    </location>
</feature>
<feature type="compositionally biased region" description="Polar residues" evidence="1">
    <location>
        <begin position="4346"/>
        <end position="4357"/>
    </location>
</feature>
<accession>A0A0G4GBF3</accession>
<reference evidence="4" key="1">
    <citation type="submission" date="2014-11" db="EMBL/GenBank/DDBJ databases">
        <authorList>
            <person name="Otto D Thomas"/>
            <person name="Naeem Raeece"/>
        </authorList>
    </citation>
    <scope>NUCLEOTIDE SEQUENCE</scope>
</reference>
<feature type="compositionally biased region" description="Basic and acidic residues" evidence="1">
    <location>
        <begin position="4105"/>
        <end position="4116"/>
    </location>
</feature>
<dbReference type="InterPro" id="IPR052575">
    <property type="entry name" value="SSU_processome_comp_20"/>
</dbReference>
<dbReference type="Gene3D" id="1.25.10.10">
    <property type="entry name" value="Leucine-rich Repeat Variant"/>
    <property type="match status" value="1"/>
</dbReference>
<dbReference type="Pfam" id="PF07539">
    <property type="entry name" value="UTP20_N"/>
    <property type="match status" value="1"/>
</dbReference>
<dbReference type="EMBL" id="CDMZ01001059">
    <property type="protein sequence ID" value="CEM26452.1"/>
    <property type="molecule type" value="Genomic_DNA"/>
</dbReference>
<feature type="compositionally biased region" description="Gly residues" evidence="1">
    <location>
        <begin position="2960"/>
        <end position="2969"/>
    </location>
</feature>
<feature type="region of interest" description="Disordered" evidence="1">
    <location>
        <begin position="3366"/>
        <end position="3395"/>
    </location>
</feature>
<feature type="compositionally biased region" description="Acidic residues" evidence="1">
    <location>
        <begin position="4266"/>
        <end position="4280"/>
    </location>
</feature>
<feature type="region of interest" description="Disordered" evidence="1">
    <location>
        <begin position="1357"/>
        <end position="1388"/>
    </location>
</feature>
<dbReference type="InterPro" id="IPR011430">
    <property type="entry name" value="UTP20_N"/>
</dbReference>
<proteinExistence type="predicted"/>
<feature type="compositionally biased region" description="Basic and acidic residues" evidence="1">
    <location>
        <begin position="3028"/>
        <end position="3038"/>
    </location>
</feature>
<feature type="region of interest" description="Disordered" evidence="1">
    <location>
        <begin position="4088"/>
        <end position="4315"/>
    </location>
</feature>
<evidence type="ECO:0000313" key="4">
    <source>
        <dbReference type="EMBL" id="CEM26452.1"/>
    </source>
</evidence>
<feature type="compositionally biased region" description="Acidic residues" evidence="1">
    <location>
        <begin position="4130"/>
        <end position="4148"/>
    </location>
</feature>
<dbReference type="InterPro" id="IPR046523">
    <property type="entry name" value="UTP20_dom"/>
</dbReference>
<protein>
    <submittedName>
        <fullName evidence="4">Uncharacterized protein</fullName>
    </submittedName>
</protein>
<organism evidence="4">
    <name type="scientific">Chromera velia CCMP2878</name>
    <dbReference type="NCBI Taxonomy" id="1169474"/>
    <lineage>
        <taxon>Eukaryota</taxon>
        <taxon>Sar</taxon>
        <taxon>Alveolata</taxon>
        <taxon>Colpodellida</taxon>
        <taxon>Chromeraceae</taxon>
        <taxon>Chromera</taxon>
    </lineage>
</organism>
<feature type="region of interest" description="Disordered" evidence="1">
    <location>
        <begin position="1841"/>
        <end position="1900"/>
    </location>
</feature>
<dbReference type="SUPFAM" id="SSF48371">
    <property type="entry name" value="ARM repeat"/>
    <property type="match status" value="2"/>
</dbReference>
<feature type="compositionally biased region" description="Basic and acidic residues" evidence="1">
    <location>
        <begin position="2778"/>
        <end position="2803"/>
    </location>
</feature>
<feature type="compositionally biased region" description="Low complexity" evidence="1">
    <location>
        <begin position="1281"/>
        <end position="1292"/>
    </location>
</feature>
<feature type="compositionally biased region" description="Basic residues" evidence="1">
    <location>
        <begin position="4555"/>
        <end position="4583"/>
    </location>
</feature>
<dbReference type="PANTHER" id="PTHR17695:SF11">
    <property type="entry name" value="SMALL SUBUNIT PROCESSOME COMPONENT 20 HOMOLOG"/>
    <property type="match status" value="1"/>
</dbReference>
<feature type="region of interest" description="Disordered" evidence="1">
    <location>
        <begin position="661"/>
        <end position="779"/>
    </location>
</feature>
<feature type="compositionally biased region" description="Basic and acidic residues" evidence="1">
    <location>
        <begin position="728"/>
        <end position="758"/>
    </location>
</feature>
<evidence type="ECO:0000259" key="3">
    <source>
        <dbReference type="Pfam" id="PF20416"/>
    </source>
</evidence>
<feature type="region of interest" description="Disordered" evidence="1">
    <location>
        <begin position="2022"/>
        <end position="2084"/>
    </location>
</feature>
<feature type="compositionally biased region" description="Acidic residues" evidence="1">
    <location>
        <begin position="4088"/>
        <end position="4104"/>
    </location>
</feature>
<evidence type="ECO:0000259" key="2">
    <source>
        <dbReference type="Pfam" id="PF07539"/>
    </source>
</evidence>
<dbReference type="GO" id="GO:0032040">
    <property type="term" value="C:small-subunit processome"/>
    <property type="evidence" value="ECO:0007669"/>
    <property type="project" value="TreeGrafter"/>
</dbReference>
<feature type="compositionally biased region" description="Acidic residues" evidence="1">
    <location>
        <begin position="2753"/>
        <end position="2777"/>
    </location>
</feature>
<dbReference type="InterPro" id="IPR011989">
    <property type="entry name" value="ARM-like"/>
</dbReference>
<feature type="region of interest" description="Disordered" evidence="1">
    <location>
        <begin position="4552"/>
        <end position="4583"/>
    </location>
</feature>
<name>A0A0G4GBF3_9ALVE</name>
<feature type="compositionally biased region" description="Acidic residues" evidence="1">
    <location>
        <begin position="1848"/>
        <end position="1861"/>
    </location>
</feature>
<dbReference type="Pfam" id="PF20416">
    <property type="entry name" value="UTP20"/>
    <property type="match status" value="1"/>
</dbReference>